<evidence type="ECO:0000313" key="3">
    <source>
        <dbReference type="Proteomes" id="UP000183613"/>
    </source>
</evidence>
<dbReference type="Proteomes" id="UP000183613">
    <property type="component" value="Unassembled WGS sequence"/>
</dbReference>
<feature type="domain" description="YjiS-like" evidence="1">
    <location>
        <begin position="24"/>
        <end position="59"/>
    </location>
</feature>
<dbReference type="RefSeq" id="WP_048358748.1">
    <property type="nucleotide sequence ID" value="NZ_FNUD01000002.1"/>
</dbReference>
<gene>
    <name evidence="2" type="ORF">SAMN04489800_2179</name>
</gene>
<keyword evidence="3" id="KW-1185">Reference proteome</keyword>
<organism evidence="2 3">
    <name type="scientific">Pseudomonas deceptionensis</name>
    <dbReference type="NCBI Taxonomy" id="882211"/>
    <lineage>
        <taxon>Bacteria</taxon>
        <taxon>Pseudomonadati</taxon>
        <taxon>Pseudomonadota</taxon>
        <taxon>Gammaproteobacteria</taxon>
        <taxon>Pseudomonadales</taxon>
        <taxon>Pseudomonadaceae</taxon>
        <taxon>Pseudomonas</taxon>
    </lineage>
</organism>
<comment type="caution">
    <text evidence="2">The sequence shown here is derived from an EMBL/GenBank/DDBJ whole genome shotgun (WGS) entry which is preliminary data.</text>
</comment>
<name>A0A0J6GG89_PSEDM</name>
<sequence length="73" mass="8512">MKGQKGFVWVARSLSRESWGARAAARVMRWHQLYLERAHLRKISDAALKDLGLSRADIDTESHRAFWDDPFNK</sequence>
<proteinExistence type="predicted"/>
<dbReference type="Pfam" id="PF06568">
    <property type="entry name" value="YjiS-like"/>
    <property type="match status" value="1"/>
</dbReference>
<dbReference type="AlphaFoldDB" id="A0A0J6GG89"/>
<protein>
    <submittedName>
        <fullName evidence="2">Uncharacterized conserved protein YjiS, DUF1127 family</fullName>
    </submittedName>
</protein>
<dbReference type="InterPro" id="IPR009506">
    <property type="entry name" value="YjiS-like"/>
</dbReference>
<accession>A0A0J6GG89</accession>
<dbReference type="PATRIC" id="fig|882211.3.peg.881"/>
<evidence type="ECO:0000259" key="1">
    <source>
        <dbReference type="Pfam" id="PF06568"/>
    </source>
</evidence>
<dbReference type="EMBL" id="FNUD01000002">
    <property type="protein sequence ID" value="SEE78716.1"/>
    <property type="molecule type" value="Genomic_DNA"/>
</dbReference>
<evidence type="ECO:0000313" key="2">
    <source>
        <dbReference type="EMBL" id="SEE78716.1"/>
    </source>
</evidence>
<dbReference type="OrthoDB" id="7306802at2"/>
<reference evidence="2" key="1">
    <citation type="submission" date="2016-10" db="EMBL/GenBank/DDBJ databases">
        <authorList>
            <person name="Varghese N."/>
            <person name="Submissions S."/>
        </authorList>
    </citation>
    <scope>NUCLEOTIDE SEQUENCE [LARGE SCALE GENOMIC DNA]</scope>
    <source>
        <strain evidence="2">LMG 25555</strain>
    </source>
</reference>